<dbReference type="Pfam" id="PF13144">
    <property type="entry name" value="ChapFlgA"/>
    <property type="match status" value="1"/>
</dbReference>
<evidence type="ECO:0000256" key="4">
    <source>
        <dbReference type="ARBA" id="ARBA00022729"/>
    </source>
</evidence>
<keyword evidence="10" id="KW-1185">Reference proteome</keyword>
<dbReference type="Gene3D" id="3.90.1210.10">
    <property type="entry name" value="Antifreeze-like/N-acetylneuraminic acid synthase C-terminal domain"/>
    <property type="match status" value="1"/>
</dbReference>
<keyword evidence="4 7" id="KW-0732">Signal</keyword>
<dbReference type="Gene3D" id="2.30.30.760">
    <property type="match status" value="1"/>
</dbReference>
<sequence length="234" mass="24932">MPHSFFTSLCLFFALCCSLLSQAQAADQPTSPLQSRIADLLAAGNETQPNQPTLTIKILTPAAKLAALCPQPDLRLSGHPVRLTGNRSVIAKCGNKQQFLQIKVSATGRYWIAANTLKPGQILGEGDIQPVTGELDRLPAGLLLDAGKIIGSTPTRIIRPGQPLAENQIRRSWAVLANQDVEIVAPGEGFLIHAKGKALDNAAQNERVRIQTRTGHIVVATAVGQGTVSINLDN</sequence>
<dbReference type="PANTHER" id="PTHR36307:SF1">
    <property type="entry name" value="FLAGELLA BASAL BODY P-RING FORMATION PROTEIN FLGA"/>
    <property type="match status" value="1"/>
</dbReference>
<evidence type="ECO:0000256" key="6">
    <source>
        <dbReference type="ARBA" id="ARBA00025643"/>
    </source>
</evidence>
<dbReference type="InterPro" id="IPR017585">
    <property type="entry name" value="SAF_FlgA"/>
</dbReference>
<dbReference type="SMART" id="SM00858">
    <property type="entry name" value="SAF"/>
    <property type="match status" value="1"/>
</dbReference>
<dbReference type="InterPro" id="IPR039246">
    <property type="entry name" value="Flagellar_FlgA"/>
</dbReference>
<dbReference type="PANTHER" id="PTHR36307">
    <property type="entry name" value="FLAGELLA BASAL BODY P-RING FORMATION PROTEIN FLGA"/>
    <property type="match status" value="1"/>
</dbReference>
<dbReference type="Proteomes" id="UP001466893">
    <property type="component" value="Chromosome"/>
</dbReference>
<dbReference type="RefSeq" id="WP_342323896.1">
    <property type="nucleotide sequence ID" value="NZ_CP151800.1"/>
</dbReference>
<evidence type="ECO:0000256" key="7">
    <source>
        <dbReference type="RuleBase" id="RU362063"/>
    </source>
</evidence>
<reference evidence="9 10" key="1">
    <citation type="submission" date="2024-04" db="EMBL/GenBank/DDBJ databases">
        <title>Kosakonia calanthae sp. nov., a halophilic bacterium isolated from leaves of Calanthe tiplacata.</title>
        <authorList>
            <person name="Wu P."/>
        </authorList>
    </citation>
    <scope>NUCLEOTIDE SEQUENCE [LARGE SCALE GENOMIC DNA]</scope>
    <source>
        <strain evidence="9 10">BYX6</strain>
    </source>
</reference>
<evidence type="ECO:0000256" key="5">
    <source>
        <dbReference type="ARBA" id="ARBA00022764"/>
    </source>
</evidence>
<proteinExistence type="inferred from homology"/>
<organism evidence="9 10">
    <name type="scientific">Kosakonia calanthes</name>
    <dbReference type="NCBI Taxonomy" id="3139408"/>
    <lineage>
        <taxon>Bacteria</taxon>
        <taxon>Pseudomonadati</taxon>
        <taxon>Pseudomonadota</taxon>
        <taxon>Gammaproteobacteria</taxon>
        <taxon>Enterobacterales</taxon>
        <taxon>Enterobacteriaceae</taxon>
        <taxon>Kosakonia</taxon>
    </lineage>
</organism>
<comment type="similarity">
    <text evidence="2 7">Belongs to the FlgA family.</text>
</comment>
<keyword evidence="9" id="KW-0969">Cilium</keyword>
<dbReference type="InterPro" id="IPR013974">
    <property type="entry name" value="SAF"/>
</dbReference>
<evidence type="ECO:0000313" key="10">
    <source>
        <dbReference type="Proteomes" id="UP001466893"/>
    </source>
</evidence>
<dbReference type="EMBL" id="CP151800">
    <property type="protein sequence ID" value="WZV99343.1"/>
    <property type="molecule type" value="Genomic_DNA"/>
</dbReference>
<evidence type="ECO:0000256" key="1">
    <source>
        <dbReference type="ARBA" id="ARBA00004418"/>
    </source>
</evidence>
<gene>
    <name evidence="9" type="primary">flgA</name>
    <name evidence="9" type="ORF">AAEY27_05465</name>
</gene>
<evidence type="ECO:0000256" key="3">
    <source>
        <dbReference type="ARBA" id="ARBA00014754"/>
    </source>
</evidence>
<feature type="chain" id="PRO_5044973896" description="Flagella basal body P-ring formation protein FlgA" evidence="7">
    <location>
        <begin position="26"/>
        <end position="234"/>
    </location>
</feature>
<feature type="domain" description="SAF" evidence="8">
    <location>
        <begin position="108"/>
        <end position="170"/>
    </location>
</feature>
<keyword evidence="7" id="KW-1005">Bacterial flagellum biogenesis</keyword>
<keyword evidence="9" id="KW-0966">Cell projection</keyword>
<evidence type="ECO:0000256" key="2">
    <source>
        <dbReference type="ARBA" id="ARBA00010474"/>
    </source>
</evidence>
<comment type="subcellular location">
    <subcellularLocation>
        <location evidence="1 7">Periplasm</location>
    </subcellularLocation>
</comment>
<accession>A0ABZ3BAB9</accession>
<keyword evidence="5 7" id="KW-0574">Periplasm</keyword>
<name>A0ABZ3BAB9_9ENTR</name>
<dbReference type="CDD" id="cd11614">
    <property type="entry name" value="SAF_CpaB_FlgA_like"/>
    <property type="match status" value="1"/>
</dbReference>
<dbReference type="NCBIfam" id="TIGR03170">
    <property type="entry name" value="flgA_cterm"/>
    <property type="match status" value="1"/>
</dbReference>
<evidence type="ECO:0000259" key="8">
    <source>
        <dbReference type="SMART" id="SM00858"/>
    </source>
</evidence>
<protein>
    <recommendedName>
        <fullName evidence="3 7">Flagella basal body P-ring formation protein FlgA</fullName>
    </recommendedName>
</protein>
<feature type="signal peptide" evidence="7">
    <location>
        <begin position="1"/>
        <end position="25"/>
    </location>
</feature>
<evidence type="ECO:0000313" key="9">
    <source>
        <dbReference type="EMBL" id="WZV99343.1"/>
    </source>
</evidence>
<comment type="function">
    <text evidence="6 7">Involved in the assembly process of the P-ring formation. It may associate with FlgF on the rod constituting a structure essential for the P-ring assembly or may act as a modulator protein for the P-ring assembly.</text>
</comment>
<keyword evidence="9" id="KW-0282">Flagellum</keyword>